<feature type="domain" description="DUF4440" evidence="1">
    <location>
        <begin position="19"/>
        <end position="121"/>
    </location>
</feature>
<reference evidence="2" key="1">
    <citation type="submission" date="2020-11" db="EMBL/GenBank/DDBJ databases">
        <title>Nocardia NEAU-351.nov., a novel actinomycete isolated from the cow dung.</title>
        <authorList>
            <person name="Zhang X."/>
        </authorList>
    </citation>
    <scope>NUCLEOTIDE SEQUENCE</scope>
    <source>
        <strain evidence="2">NEAU-351</strain>
    </source>
</reference>
<dbReference type="InterPro" id="IPR032710">
    <property type="entry name" value="NTF2-like_dom_sf"/>
</dbReference>
<evidence type="ECO:0000259" key="1">
    <source>
        <dbReference type="Pfam" id="PF14534"/>
    </source>
</evidence>
<accession>A0A931N4I0</accession>
<dbReference type="RefSeq" id="WP_196154057.1">
    <property type="nucleotide sequence ID" value="NZ_JADMLG010000029.1"/>
</dbReference>
<dbReference type="Gene3D" id="3.10.450.50">
    <property type="match status" value="1"/>
</dbReference>
<evidence type="ECO:0000313" key="2">
    <source>
        <dbReference type="EMBL" id="MBH0781775.1"/>
    </source>
</evidence>
<dbReference type="AlphaFoldDB" id="A0A931N4I0"/>
<dbReference type="SUPFAM" id="SSF54427">
    <property type="entry name" value="NTF2-like"/>
    <property type="match status" value="1"/>
</dbReference>
<dbReference type="EMBL" id="JADMLG010000029">
    <property type="protein sequence ID" value="MBH0781775.1"/>
    <property type="molecule type" value="Genomic_DNA"/>
</dbReference>
<dbReference type="Pfam" id="PF14534">
    <property type="entry name" value="DUF4440"/>
    <property type="match status" value="1"/>
</dbReference>
<gene>
    <name evidence="2" type="ORF">IT779_36420</name>
</gene>
<name>A0A931N4I0_9NOCA</name>
<sequence>MSEVDDFLADVLPRLHAAETALHRGDPVPRQRLWSNSEPVTLFGAEVNRSGRAELESTFEWLATRFTDCESIDYEVVAAGVSGDLAYLVAVERITATANGTPTSYALRSTTVFRREQGEWRAVHRHGDPYRDPA</sequence>
<dbReference type="Proteomes" id="UP000655751">
    <property type="component" value="Unassembled WGS sequence"/>
</dbReference>
<keyword evidence="3" id="KW-1185">Reference proteome</keyword>
<protein>
    <submittedName>
        <fullName evidence="2">Nuclear transport factor 2 family protein</fullName>
    </submittedName>
</protein>
<evidence type="ECO:0000313" key="3">
    <source>
        <dbReference type="Proteomes" id="UP000655751"/>
    </source>
</evidence>
<dbReference type="InterPro" id="IPR027843">
    <property type="entry name" value="DUF4440"/>
</dbReference>
<proteinExistence type="predicted"/>
<comment type="caution">
    <text evidence="2">The sequence shown here is derived from an EMBL/GenBank/DDBJ whole genome shotgun (WGS) entry which is preliminary data.</text>
</comment>
<organism evidence="2 3">
    <name type="scientific">Nocardia bovistercoris</name>
    <dbReference type="NCBI Taxonomy" id="2785916"/>
    <lineage>
        <taxon>Bacteria</taxon>
        <taxon>Bacillati</taxon>
        <taxon>Actinomycetota</taxon>
        <taxon>Actinomycetes</taxon>
        <taxon>Mycobacteriales</taxon>
        <taxon>Nocardiaceae</taxon>
        <taxon>Nocardia</taxon>
    </lineage>
</organism>